<dbReference type="InterPro" id="IPR002347">
    <property type="entry name" value="SDR_fam"/>
</dbReference>
<proteinExistence type="inferred from homology"/>
<gene>
    <name evidence="2" type="ORF">GCM10022414_14020</name>
</gene>
<dbReference type="InterPro" id="IPR036291">
    <property type="entry name" value="NAD(P)-bd_dom_sf"/>
</dbReference>
<dbReference type="SUPFAM" id="SSF51735">
    <property type="entry name" value="NAD(P)-binding Rossmann-fold domains"/>
    <property type="match status" value="1"/>
</dbReference>
<reference evidence="3" key="1">
    <citation type="journal article" date="2019" name="Int. J. Syst. Evol. Microbiol.">
        <title>The Global Catalogue of Microorganisms (GCM) 10K type strain sequencing project: providing services to taxonomists for standard genome sequencing and annotation.</title>
        <authorList>
            <consortium name="The Broad Institute Genomics Platform"/>
            <consortium name="The Broad Institute Genome Sequencing Center for Infectious Disease"/>
            <person name="Wu L."/>
            <person name="Ma J."/>
        </authorList>
    </citation>
    <scope>NUCLEOTIDE SEQUENCE [LARGE SCALE GENOMIC DNA]</scope>
    <source>
        <strain evidence="3">JCM 17304</strain>
    </source>
</reference>
<dbReference type="EMBL" id="BAABDM010000002">
    <property type="protein sequence ID" value="GAA4091821.1"/>
    <property type="molecule type" value="Genomic_DNA"/>
</dbReference>
<evidence type="ECO:0000313" key="2">
    <source>
        <dbReference type="EMBL" id="GAA4091821.1"/>
    </source>
</evidence>
<dbReference type="RefSeq" id="WP_344933957.1">
    <property type="nucleotide sequence ID" value="NZ_BAABDM010000002.1"/>
</dbReference>
<dbReference type="Gene3D" id="3.40.50.720">
    <property type="entry name" value="NAD(P)-binding Rossmann-like Domain"/>
    <property type="match status" value="1"/>
</dbReference>
<dbReference type="PANTHER" id="PTHR42879">
    <property type="entry name" value="3-OXOACYL-(ACYL-CARRIER-PROTEIN) REDUCTASE"/>
    <property type="match status" value="1"/>
</dbReference>
<protein>
    <submittedName>
        <fullName evidence="2">SDR family NAD(P)-dependent oxidoreductase</fullName>
    </submittedName>
</protein>
<organism evidence="2 3">
    <name type="scientific">Zhongshania borealis</name>
    <dbReference type="NCBI Taxonomy" id="889488"/>
    <lineage>
        <taxon>Bacteria</taxon>
        <taxon>Pseudomonadati</taxon>
        <taxon>Pseudomonadota</taxon>
        <taxon>Gammaproteobacteria</taxon>
        <taxon>Cellvibrionales</taxon>
        <taxon>Spongiibacteraceae</taxon>
        <taxon>Zhongshania</taxon>
    </lineage>
</organism>
<comment type="similarity">
    <text evidence="1">Belongs to the short-chain dehydrogenases/reductases (SDR) family.</text>
</comment>
<evidence type="ECO:0000256" key="1">
    <source>
        <dbReference type="ARBA" id="ARBA00006484"/>
    </source>
</evidence>
<accession>A0ABP7WM43</accession>
<dbReference type="PRINTS" id="PR00080">
    <property type="entry name" value="SDRFAMILY"/>
</dbReference>
<evidence type="ECO:0000313" key="3">
    <source>
        <dbReference type="Proteomes" id="UP001500392"/>
    </source>
</evidence>
<sequence>MDLNLKNKVALVTGSNRGTGECIAATLASEGARVVFHSNEQGGADAAVAAVDGALGVWGDVSTEEGCEQVLAQTRAAIGEVDILVNNYGTATAGKWAVSDTNDWLDMYQKNVLSAARLIQGLVPAMKTKGWGRIVQLGTIGSHQPNSIMPHYYAAKGALATMSVSLTKELSHTGITVNTISPGYIRTAELEAGFRRRAEKKGWGDDWSDIVKHIVASEYPNPCGRIAERQEVADLVAFICSDRAGFINGQNIRIDGGAVCYV</sequence>
<comment type="caution">
    <text evidence="2">The sequence shown here is derived from an EMBL/GenBank/DDBJ whole genome shotgun (WGS) entry which is preliminary data.</text>
</comment>
<dbReference type="InterPro" id="IPR050259">
    <property type="entry name" value="SDR"/>
</dbReference>
<keyword evidence="3" id="KW-1185">Reference proteome</keyword>
<dbReference type="Proteomes" id="UP001500392">
    <property type="component" value="Unassembled WGS sequence"/>
</dbReference>
<dbReference type="Pfam" id="PF13561">
    <property type="entry name" value="adh_short_C2"/>
    <property type="match status" value="1"/>
</dbReference>
<name>A0ABP7WM43_9GAMM</name>
<dbReference type="PRINTS" id="PR00081">
    <property type="entry name" value="GDHRDH"/>
</dbReference>